<evidence type="ECO:0000313" key="2">
    <source>
        <dbReference type="EMBL" id="MFB5761545.1"/>
    </source>
</evidence>
<dbReference type="InterPro" id="IPR055527">
    <property type="entry name" value="DUF7101"/>
</dbReference>
<dbReference type="EMBL" id="JBHIRY010000012">
    <property type="protein sequence ID" value="MFB5761545.1"/>
    <property type="molecule type" value="Genomic_DNA"/>
</dbReference>
<name>A0ABV5C4K9_9BACL</name>
<dbReference type="Proteomes" id="UP001580430">
    <property type="component" value="Unassembled WGS sequence"/>
</dbReference>
<evidence type="ECO:0000313" key="3">
    <source>
        <dbReference type="Proteomes" id="UP001580430"/>
    </source>
</evidence>
<dbReference type="Gene3D" id="3.10.20.860">
    <property type="match status" value="1"/>
</dbReference>
<feature type="domain" description="DUF7101" evidence="1">
    <location>
        <begin position="3"/>
        <end position="58"/>
    </location>
</feature>
<gene>
    <name evidence="2" type="ORF">ACE5LO_14190</name>
</gene>
<dbReference type="InterPro" id="IPR022453">
    <property type="entry name" value="Znf_MqsA-type"/>
</dbReference>
<sequence>MSVKACVMCGSTNLKKVDIDYPLESDSVKSLKIPATKCCHCGEEYINGREVKVIEQIVKTLNEQAVGA</sequence>
<organism evidence="2 3">
    <name type="scientific">Paenibacillus medicaginis</name>
    <dbReference type="NCBI Taxonomy" id="1470560"/>
    <lineage>
        <taxon>Bacteria</taxon>
        <taxon>Bacillati</taxon>
        <taxon>Bacillota</taxon>
        <taxon>Bacilli</taxon>
        <taxon>Bacillales</taxon>
        <taxon>Paenibacillaceae</taxon>
        <taxon>Paenibacillus</taxon>
    </lineage>
</organism>
<reference evidence="2 3" key="1">
    <citation type="submission" date="2024-09" db="EMBL/GenBank/DDBJ databases">
        <title>Paenibacillus zeirhizospherea sp. nov., isolated from surface of the maize (Zea mays) roots in a horticulture field, Hungary.</title>
        <authorList>
            <person name="Marton D."/>
            <person name="Farkas M."/>
            <person name="Bedics A."/>
            <person name="Toth E."/>
            <person name="Tancsics A."/>
            <person name="Boka K."/>
            <person name="Marati G."/>
            <person name="Kriszt B."/>
            <person name="Cserhati M."/>
        </authorList>
    </citation>
    <scope>NUCLEOTIDE SEQUENCE [LARGE SCALE GENOMIC DNA]</scope>
    <source>
        <strain evidence="2 3">JCM 18446</strain>
    </source>
</reference>
<comment type="caution">
    <text evidence="2">The sequence shown here is derived from an EMBL/GenBank/DDBJ whole genome shotgun (WGS) entry which is preliminary data.</text>
</comment>
<evidence type="ECO:0000259" key="1">
    <source>
        <dbReference type="Pfam" id="PF23392"/>
    </source>
</evidence>
<accession>A0ABV5C4K9</accession>
<proteinExistence type="predicted"/>
<dbReference type="RefSeq" id="WP_375520680.1">
    <property type="nucleotide sequence ID" value="NZ_JBHIRY010000012.1"/>
</dbReference>
<protein>
    <submittedName>
        <fullName evidence="2">YgiT-type zinc finger protein</fullName>
    </submittedName>
</protein>
<dbReference type="Pfam" id="PF23392">
    <property type="entry name" value="DUF7101"/>
    <property type="match status" value="1"/>
</dbReference>
<dbReference type="NCBIfam" id="TIGR03831">
    <property type="entry name" value="YgiT_finger"/>
    <property type="match status" value="1"/>
</dbReference>
<keyword evidence="3" id="KW-1185">Reference proteome</keyword>